<reference evidence="1" key="1">
    <citation type="submission" date="2021-06" db="EMBL/GenBank/DDBJ databases">
        <authorList>
            <person name="Kallberg Y."/>
            <person name="Tangrot J."/>
            <person name="Rosling A."/>
        </authorList>
    </citation>
    <scope>NUCLEOTIDE SEQUENCE</scope>
    <source>
        <strain evidence="1">AU212A</strain>
    </source>
</reference>
<proteinExistence type="predicted"/>
<name>A0ACA9L1W8_9GLOM</name>
<keyword evidence="2" id="KW-1185">Reference proteome</keyword>
<gene>
    <name evidence="1" type="ORF">SCALOS_LOCUS3296</name>
</gene>
<organism evidence="1 2">
    <name type="scientific">Scutellospora calospora</name>
    <dbReference type="NCBI Taxonomy" id="85575"/>
    <lineage>
        <taxon>Eukaryota</taxon>
        <taxon>Fungi</taxon>
        <taxon>Fungi incertae sedis</taxon>
        <taxon>Mucoromycota</taxon>
        <taxon>Glomeromycotina</taxon>
        <taxon>Glomeromycetes</taxon>
        <taxon>Diversisporales</taxon>
        <taxon>Gigasporaceae</taxon>
        <taxon>Scutellospora</taxon>
    </lineage>
</organism>
<dbReference type="Proteomes" id="UP000789860">
    <property type="component" value="Unassembled WGS sequence"/>
</dbReference>
<dbReference type="EMBL" id="CAJVPM010003517">
    <property type="protein sequence ID" value="CAG8502309.1"/>
    <property type="molecule type" value="Genomic_DNA"/>
</dbReference>
<protein>
    <submittedName>
        <fullName evidence="1">5498_t:CDS:1</fullName>
    </submittedName>
</protein>
<accession>A0ACA9L1W8</accession>
<feature type="non-terminal residue" evidence="1">
    <location>
        <position position="1018"/>
    </location>
</feature>
<evidence type="ECO:0000313" key="2">
    <source>
        <dbReference type="Proteomes" id="UP000789860"/>
    </source>
</evidence>
<comment type="caution">
    <text evidence="1">The sequence shown here is derived from an EMBL/GenBank/DDBJ whole genome shotgun (WGS) entry which is preliminary data.</text>
</comment>
<sequence length="1018" mass="119006">MASTLNNDEITIQIPEIDDSKLSPYSAISTRRGSHISSSSAHSEKQEKDVLGQIICSPKMKYIATTHKIKDDLLELFDAKKVERKSIYFPNHQNVVNQLSFVENNSLVVALTEPACRVYIFQSDDQNEWNCISRFELSYFCKSFITVEGKLILFDDKIFQLTKWDVKTLKFETNCLIDWCYKVKHVEINKGGEFLAVYAVYMQDETSKKSRIYTYCLKTGMNLAFHEYGDKTIVDRIYFIAYKDGERLLIISHNQFSEESDSHLMDPFTLKDPVSAKKLLENLENFENNENDVKFQEPYLIKFDNIIGNVDEKLIIHDGLIRKNWIPYLRKELGDYNRIFVSSDTEFISKMILDQLSEGKKKPNFTDSLEIKKHTFEGSFAKWNLDYKPSKFHYLIEIEALQLDHDEWRPVIGESKRIINPNFQPPEHKRKIKIIQCKCLNNDDLLMLTNFGILIWTIYHPKGIRLHYYWGRARIRDEKQFNLLLDLETHELLEDYISDKFFIINYGSTLMETFLFLKEDEWVEKFCDKCFNIIFLNEGPRSTSDIQLLSIIIEVFPQLLRRHPIYLARFLSQTAFIMPLFDIDLILESEMVSLLPTPHLYHFGTYNNLSTKTSIIDIFVSKITDCWNKLIYGSDVEIASSHQPASNTITESEATIKLIIPLPKFVNYPKNYNTWDEIKNPSPSYFTDSIDLELYKYWNGEALINFKWNTYGLKYYLVSWSLYTLFLCCYTSVATLSDIMTTGEQNFLLYMAIFLGIIHLLHEFRQFIHSPNEYIKSPWNYFGAITFTILTSCSWIKNGTVAVWATTITTLLLELKFLFYLRAFRFVGIHFAMIFGVAKRGFSFLTIIAFVVFAFAHSLHLLLRPSVPYSLTEPSYSTDPNDPWNLATTYNSVGEDGVISDQASLIEPPTGNTNNNESYLIQKAEILAEIELFYMLPYQRRKKDWFPEVIIYIAHVSELRDLIREIQIGNWQGFENPFFSPILLKAIQAEETENNQKEGSIKKLEEKFEELIKKFEEF</sequence>
<evidence type="ECO:0000313" key="1">
    <source>
        <dbReference type="EMBL" id="CAG8502309.1"/>
    </source>
</evidence>